<dbReference type="AlphaFoldDB" id="A0A7W7Y042"/>
<comment type="caution">
    <text evidence="3">The sequence shown here is derived from an EMBL/GenBank/DDBJ whole genome shotgun (WGS) entry which is preliminary data.</text>
</comment>
<name>A0A7W7Y042_9GAMM</name>
<accession>A0A7W7Y042</accession>
<dbReference type="GO" id="GO:0006313">
    <property type="term" value="P:DNA transposition"/>
    <property type="evidence" value="ECO:0007669"/>
    <property type="project" value="InterPro"/>
</dbReference>
<evidence type="ECO:0000313" key="3">
    <source>
        <dbReference type="EMBL" id="MBB5015595.1"/>
    </source>
</evidence>
<keyword evidence="4" id="KW-1185">Reference proteome</keyword>
<evidence type="ECO:0000256" key="1">
    <source>
        <dbReference type="SAM" id="MobiDB-lite"/>
    </source>
</evidence>
<reference evidence="3 4" key="1">
    <citation type="submission" date="2020-08" db="EMBL/GenBank/DDBJ databases">
        <title>Genomic Encyclopedia of Type Strains, Phase IV (KMG-IV): sequencing the most valuable type-strain genomes for metagenomic binning, comparative biology and taxonomic classification.</title>
        <authorList>
            <person name="Goeker M."/>
        </authorList>
    </citation>
    <scope>NUCLEOTIDE SEQUENCE [LARGE SCALE GENOMIC DNA]</scope>
    <source>
        <strain evidence="3 4">DSM 25897</strain>
    </source>
</reference>
<dbReference type="InterPro" id="IPR007069">
    <property type="entry name" value="Transposase_32"/>
</dbReference>
<gene>
    <name evidence="3" type="ORF">HNQ58_001499</name>
</gene>
<dbReference type="GO" id="GO:0003677">
    <property type="term" value="F:DNA binding"/>
    <property type="evidence" value="ECO:0007669"/>
    <property type="project" value="InterPro"/>
</dbReference>
<protein>
    <recommendedName>
        <fullName evidence="2">Transposase IS801/IS1294 domain-containing protein</fullName>
    </recommendedName>
</protein>
<feature type="region of interest" description="Disordered" evidence="1">
    <location>
        <begin position="43"/>
        <end position="66"/>
    </location>
</feature>
<evidence type="ECO:0000259" key="2">
    <source>
        <dbReference type="Pfam" id="PF04986"/>
    </source>
</evidence>
<organism evidence="3 4">
    <name type="scientific">Rehaibacterium terrae</name>
    <dbReference type="NCBI Taxonomy" id="1341696"/>
    <lineage>
        <taxon>Bacteria</taxon>
        <taxon>Pseudomonadati</taxon>
        <taxon>Pseudomonadota</taxon>
        <taxon>Gammaproteobacteria</taxon>
        <taxon>Lysobacterales</taxon>
        <taxon>Lysobacteraceae</taxon>
        <taxon>Rehaibacterium</taxon>
    </lineage>
</organism>
<dbReference type="EMBL" id="JACHHX010000009">
    <property type="protein sequence ID" value="MBB5015595.1"/>
    <property type="molecule type" value="Genomic_DNA"/>
</dbReference>
<dbReference type="Proteomes" id="UP000519004">
    <property type="component" value="Unassembled WGS sequence"/>
</dbReference>
<proteinExistence type="predicted"/>
<dbReference type="GO" id="GO:0004803">
    <property type="term" value="F:transposase activity"/>
    <property type="evidence" value="ECO:0007669"/>
    <property type="project" value="InterPro"/>
</dbReference>
<evidence type="ECO:0000313" key="4">
    <source>
        <dbReference type="Proteomes" id="UP000519004"/>
    </source>
</evidence>
<dbReference type="Pfam" id="PF04986">
    <property type="entry name" value="Y2_Tnp"/>
    <property type="match status" value="1"/>
</dbReference>
<sequence length="136" mass="14988">MAFEPVEFISKLAALIPPPRAHLTRFHGIFAPNANLRAQLTPAHRGKGCNAASEATNPDDRTPDEKRRAMTWAQRLKRVFGIDMETCVHCGSQVKIVASVEEPQAIRAILDHFEKHGALEQAHCRPRPRGPPAAAV</sequence>
<feature type="domain" description="Transposase IS801/IS1294" evidence="2">
    <location>
        <begin position="1"/>
        <end position="32"/>
    </location>
</feature>